<accession>A0A427YJ89</accession>
<comment type="caution">
    <text evidence="2">The sequence shown here is derived from an EMBL/GenBank/DDBJ whole genome shotgun (WGS) entry which is preliminary data.</text>
</comment>
<gene>
    <name evidence="2" type="ORF">EHS25_009451</name>
</gene>
<name>A0A427YJ89_9TREE</name>
<protein>
    <submittedName>
        <fullName evidence="2">Uncharacterized protein</fullName>
    </submittedName>
</protein>
<feature type="compositionally biased region" description="Basic and acidic residues" evidence="1">
    <location>
        <begin position="199"/>
        <end position="211"/>
    </location>
</feature>
<dbReference type="AlphaFoldDB" id="A0A427YJ89"/>
<evidence type="ECO:0000313" key="2">
    <source>
        <dbReference type="EMBL" id="RSH91152.1"/>
    </source>
</evidence>
<evidence type="ECO:0000313" key="3">
    <source>
        <dbReference type="Proteomes" id="UP000279259"/>
    </source>
</evidence>
<feature type="region of interest" description="Disordered" evidence="1">
    <location>
        <begin position="37"/>
        <end position="69"/>
    </location>
</feature>
<organism evidence="2 3">
    <name type="scientific">Saitozyma podzolica</name>
    <dbReference type="NCBI Taxonomy" id="1890683"/>
    <lineage>
        <taxon>Eukaryota</taxon>
        <taxon>Fungi</taxon>
        <taxon>Dikarya</taxon>
        <taxon>Basidiomycota</taxon>
        <taxon>Agaricomycotina</taxon>
        <taxon>Tremellomycetes</taxon>
        <taxon>Tremellales</taxon>
        <taxon>Trimorphomycetaceae</taxon>
        <taxon>Saitozyma</taxon>
    </lineage>
</organism>
<proteinExistence type="predicted"/>
<feature type="compositionally biased region" description="Basic and acidic residues" evidence="1">
    <location>
        <begin position="175"/>
        <end position="185"/>
    </location>
</feature>
<keyword evidence="3" id="KW-1185">Reference proteome</keyword>
<dbReference type="EMBL" id="RSCD01000008">
    <property type="protein sequence ID" value="RSH91152.1"/>
    <property type="molecule type" value="Genomic_DNA"/>
</dbReference>
<feature type="region of interest" description="Disordered" evidence="1">
    <location>
        <begin position="175"/>
        <end position="211"/>
    </location>
</feature>
<reference evidence="2 3" key="1">
    <citation type="submission" date="2018-11" db="EMBL/GenBank/DDBJ databases">
        <title>Genome sequence of Saitozyma podzolica DSM 27192.</title>
        <authorList>
            <person name="Aliyu H."/>
            <person name="Gorte O."/>
            <person name="Ochsenreither K."/>
        </authorList>
    </citation>
    <scope>NUCLEOTIDE SEQUENCE [LARGE SCALE GENOMIC DNA]</scope>
    <source>
        <strain evidence="2 3">DSM 27192</strain>
    </source>
</reference>
<sequence>MSLESIHSRFKVLNGRAESLKPEYVKLLGDLKRVSLKAGSGLGSGSGSGSNPSPKTDMDSESPESRSTLSEIRRKYHAIMRLEETSATESTRLPETFEMPILALWEQTAQLLGQANHGLRTLPPKVKSDELQESFELCTLEILAEIPDTFGTDVPGGDLKRRVEGFLSEYKTLMEEKQEADRAVEEVESSTGRGRRMGRSSDGDSRSTGRE</sequence>
<dbReference type="OrthoDB" id="10500682at2759"/>
<dbReference type="Proteomes" id="UP000279259">
    <property type="component" value="Unassembled WGS sequence"/>
</dbReference>
<evidence type="ECO:0000256" key="1">
    <source>
        <dbReference type="SAM" id="MobiDB-lite"/>
    </source>
</evidence>